<organism evidence="3 4">
    <name type="scientific">Flavobacterium granuli</name>
    <dbReference type="NCBI Taxonomy" id="280093"/>
    <lineage>
        <taxon>Bacteria</taxon>
        <taxon>Pseudomonadati</taxon>
        <taxon>Bacteroidota</taxon>
        <taxon>Flavobacteriia</taxon>
        <taxon>Flavobacteriales</taxon>
        <taxon>Flavobacteriaceae</taxon>
        <taxon>Flavobacterium</taxon>
    </lineage>
</organism>
<evidence type="ECO:0008006" key="6">
    <source>
        <dbReference type="Google" id="ProtNLM"/>
    </source>
</evidence>
<dbReference type="EMBL" id="FQWO01000001">
    <property type="protein sequence ID" value="SHG31759.1"/>
    <property type="molecule type" value="Genomic_DNA"/>
</dbReference>
<dbReference type="EMBL" id="PVUB01000001">
    <property type="protein sequence ID" value="PRZ28110.1"/>
    <property type="molecule type" value="Genomic_DNA"/>
</dbReference>
<keyword evidence="1" id="KW-0472">Membrane</keyword>
<name>A0A1M5IUQ6_9FLAO</name>
<evidence type="ECO:0000313" key="4">
    <source>
        <dbReference type="Proteomes" id="UP000184384"/>
    </source>
</evidence>
<protein>
    <recommendedName>
        <fullName evidence="6">Peptidoglycan-binding protein LysM</fullName>
    </recommendedName>
</protein>
<keyword evidence="5" id="KW-1185">Reference proteome</keyword>
<reference evidence="2 5" key="3">
    <citation type="submission" date="2018-03" db="EMBL/GenBank/DDBJ databases">
        <title>Genomic Encyclopedia of Archaeal and Bacterial Type Strains, Phase II (KMG-II): from individual species to whole genera.</title>
        <authorList>
            <person name="Goeker M."/>
        </authorList>
    </citation>
    <scope>NUCLEOTIDE SEQUENCE [LARGE SCALE GENOMIC DNA]</scope>
    <source>
        <strain evidence="2 5">DSM 17797</strain>
    </source>
</reference>
<reference evidence="4" key="1">
    <citation type="submission" date="2016-11" db="EMBL/GenBank/DDBJ databases">
        <authorList>
            <person name="Varghese N."/>
            <person name="Submissions S."/>
        </authorList>
    </citation>
    <scope>NUCLEOTIDE SEQUENCE [LARGE SCALE GENOMIC DNA]</scope>
    <source>
        <strain evidence="4">DSM 19729</strain>
    </source>
</reference>
<gene>
    <name evidence="2" type="ORF">BC624_101397</name>
    <name evidence="3" type="ORF">SAMN05443373_101397</name>
</gene>
<dbReference type="Proteomes" id="UP000184384">
    <property type="component" value="Unassembled WGS sequence"/>
</dbReference>
<proteinExistence type="predicted"/>
<dbReference type="AlphaFoldDB" id="A0A1M5IUQ6"/>
<evidence type="ECO:0000313" key="3">
    <source>
        <dbReference type="EMBL" id="SHG31759.1"/>
    </source>
</evidence>
<evidence type="ECO:0000256" key="1">
    <source>
        <dbReference type="SAM" id="Phobius"/>
    </source>
</evidence>
<accession>A0A1M5IUQ6</accession>
<keyword evidence="1" id="KW-1133">Transmembrane helix</keyword>
<reference evidence="3" key="2">
    <citation type="submission" date="2016-11" db="EMBL/GenBank/DDBJ databases">
        <authorList>
            <person name="Jaros S."/>
            <person name="Januszkiewicz K."/>
            <person name="Wedrychowicz H."/>
        </authorList>
    </citation>
    <scope>NUCLEOTIDE SEQUENCE [LARGE SCALE GENOMIC DNA]</scope>
    <source>
        <strain evidence="3">DSM 19729</strain>
    </source>
</reference>
<dbReference type="Proteomes" id="UP000237771">
    <property type="component" value="Unassembled WGS sequence"/>
</dbReference>
<feature type="transmembrane region" description="Helical" evidence="1">
    <location>
        <begin position="28"/>
        <end position="45"/>
    </location>
</feature>
<keyword evidence="1" id="KW-0812">Transmembrane</keyword>
<evidence type="ECO:0000313" key="5">
    <source>
        <dbReference type="Proteomes" id="UP000237771"/>
    </source>
</evidence>
<dbReference type="STRING" id="280093.SAMN05443373_101397"/>
<sequence length="236" mass="26655">MENSGIFARRNFEAGQRFEEKQFMIKKWYFYTSLTIIIAFLSSGFKPLKIDTDEWFLIKNTDGIRYLFPSLEEDDYTNLNIPFTGNLFIGFKEAIGFKESEGKYKKVNSLGYMGKYQFGSETLKSVGIHDSTLFLRSPKMQERAFVALLSKNKAILQDVIDKYDGKVVNGILVTESGILAAAHLGGAGSVKRYFKYNGKKYIRDAYGTSIRSYMKAFGGYDTSLIVANVNAIASLN</sequence>
<evidence type="ECO:0000313" key="2">
    <source>
        <dbReference type="EMBL" id="PRZ28110.1"/>
    </source>
</evidence>